<dbReference type="Proteomes" id="UP000697127">
    <property type="component" value="Unassembled WGS sequence"/>
</dbReference>
<gene>
    <name evidence="1" type="ORF">C6P40_000138</name>
</gene>
<protein>
    <submittedName>
        <fullName evidence="1">Uncharacterized protein</fullName>
    </submittedName>
</protein>
<name>A0A9P6WLF0_9ASCO</name>
<sequence length="385" mass="45591">MDNFTDSLNSQMQMLGLDNNNYINNNDNNNNQITIKQHTNEPISNLTLQVKNNLTMKLINSKNEQQNLNNLPNDIESLNHMCLMRMKYTKPKNGGNWEFDKFPTTISALKDTILFMEKNSINENDYNYYYNNEEINKRSTPYDRYLKNLEISPEKLDSEFHFRFENYQPFLAIVNNLIMIIKSSKYSHLIKLLESPRYQGKDIPNDWKIYPNNLSLTQNDYVKYYDIMELNLRKWLIDYCIVNNDTKYIFLMNENLTSYEILNLIINQQDRSFQLYSLANLIIENNKGEEFLNKNSGFLPYLTYISILQDTIILSLPESKNPFKTMMLLTNIIRGMKPFIKLKREFFPKIADFISKYPDFTLGHLVTYLKDNNMPEIDGILKISD</sequence>
<evidence type="ECO:0000313" key="1">
    <source>
        <dbReference type="EMBL" id="KAG0689111.1"/>
    </source>
</evidence>
<dbReference type="AlphaFoldDB" id="A0A9P6WLF0"/>
<dbReference type="OrthoDB" id="3991482at2759"/>
<comment type="caution">
    <text evidence="1">The sequence shown here is derived from an EMBL/GenBank/DDBJ whole genome shotgun (WGS) entry which is preliminary data.</text>
</comment>
<reference evidence="1" key="1">
    <citation type="submission" date="2020-11" db="EMBL/GenBank/DDBJ databases">
        <title>Kefir isolates.</title>
        <authorList>
            <person name="Marcisauskas S."/>
            <person name="Kim Y."/>
            <person name="Blasche S."/>
        </authorList>
    </citation>
    <scope>NUCLEOTIDE SEQUENCE</scope>
    <source>
        <strain evidence="1">Olga-1</strain>
    </source>
</reference>
<evidence type="ECO:0000313" key="2">
    <source>
        <dbReference type="Proteomes" id="UP000697127"/>
    </source>
</evidence>
<proteinExistence type="predicted"/>
<dbReference type="EMBL" id="PUHW01000101">
    <property type="protein sequence ID" value="KAG0689111.1"/>
    <property type="molecule type" value="Genomic_DNA"/>
</dbReference>
<keyword evidence="2" id="KW-1185">Reference proteome</keyword>
<organism evidence="1 2">
    <name type="scientific">Pichia californica</name>
    <dbReference type="NCBI Taxonomy" id="460514"/>
    <lineage>
        <taxon>Eukaryota</taxon>
        <taxon>Fungi</taxon>
        <taxon>Dikarya</taxon>
        <taxon>Ascomycota</taxon>
        <taxon>Saccharomycotina</taxon>
        <taxon>Pichiomycetes</taxon>
        <taxon>Pichiales</taxon>
        <taxon>Pichiaceae</taxon>
        <taxon>Pichia</taxon>
    </lineage>
</organism>
<accession>A0A9P6WLF0</accession>